<keyword evidence="2" id="KW-1185">Reference proteome</keyword>
<sequence>MMYPKGVFQEEGELTLYMNASHHVTSGPKEKTLAVYKLRVLDQLHRNHYEQKYTRWFRYDPDRLDHIWLTDYLDVPMNKLKEPSWGFLANDQIYVGVEFLLLSTTEDL</sequence>
<dbReference type="AlphaFoldDB" id="A0A565C115"/>
<gene>
    <name evidence="1" type="ORF">ANE_LOCUS17800</name>
</gene>
<organism evidence="1 2">
    <name type="scientific">Arabis nemorensis</name>
    <dbReference type="NCBI Taxonomy" id="586526"/>
    <lineage>
        <taxon>Eukaryota</taxon>
        <taxon>Viridiplantae</taxon>
        <taxon>Streptophyta</taxon>
        <taxon>Embryophyta</taxon>
        <taxon>Tracheophyta</taxon>
        <taxon>Spermatophyta</taxon>
        <taxon>Magnoliopsida</taxon>
        <taxon>eudicotyledons</taxon>
        <taxon>Gunneridae</taxon>
        <taxon>Pentapetalae</taxon>
        <taxon>rosids</taxon>
        <taxon>malvids</taxon>
        <taxon>Brassicales</taxon>
        <taxon>Brassicaceae</taxon>
        <taxon>Arabideae</taxon>
        <taxon>Arabis</taxon>
    </lineage>
</organism>
<dbReference type="Proteomes" id="UP000489600">
    <property type="component" value="Unassembled WGS sequence"/>
</dbReference>
<proteinExistence type="predicted"/>
<dbReference type="Gene3D" id="2.60.210.10">
    <property type="entry name" value="Apoptosis, Tumor Necrosis Factor Receptor Associated Protein 2, Chain A"/>
    <property type="match status" value="1"/>
</dbReference>
<evidence type="ECO:0008006" key="3">
    <source>
        <dbReference type="Google" id="ProtNLM"/>
    </source>
</evidence>
<name>A0A565C115_9BRAS</name>
<dbReference type="SUPFAM" id="SSF49599">
    <property type="entry name" value="TRAF domain-like"/>
    <property type="match status" value="1"/>
</dbReference>
<protein>
    <recommendedName>
        <fullName evidence="3">MATH domain-containing protein</fullName>
    </recommendedName>
</protein>
<comment type="caution">
    <text evidence="1">The sequence shown here is derived from an EMBL/GenBank/DDBJ whole genome shotgun (WGS) entry which is preliminary data.</text>
</comment>
<evidence type="ECO:0000313" key="1">
    <source>
        <dbReference type="EMBL" id="VVB07356.1"/>
    </source>
</evidence>
<evidence type="ECO:0000313" key="2">
    <source>
        <dbReference type="Proteomes" id="UP000489600"/>
    </source>
</evidence>
<dbReference type="InterPro" id="IPR008974">
    <property type="entry name" value="TRAF-like"/>
</dbReference>
<dbReference type="EMBL" id="CABITT030000006">
    <property type="protein sequence ID" value="VVB07356.1"/>
    <property type="molecule type" value="Genomic_DNA"/>
</dbReference>
<accession>A0A565C115</accession>
<reference evidence="1" key="1">
    <citation type="submission" date="2019-07" db="EMBL/GenBank/DDBJ databases">
        <authorList>
            <person name="Dittberner H."/>
        </authorList>
    </citation>
    <scope>NUCLEOTIDE SEQUENCE [LARGE SCALE GENOMIC DNA]</scope>
</reference>